<name>A0A1W1I4R2_9BACT</name>
<evidence type="ECO:0000313" key="7">
    <source>
        <dbReference type="EMBL" id="SLM47994.1"/>
    </source>
</evidence>
<dbReference type="GO" id="GO:0030313">
    <property type="term" value="C:cell envelope"/>
    <property type="evidence" value="ECO:0007669"/>
    <property type="project" value="UniProtKB-SubCell"/>
</dbReference>
<dbReference type="PROSITE" id="PS51352">
    <property type="entry name" value="THIOREDOXIN_2"/>
    <property type="match status" value="1"/>
</dbReference>
<feature type="transmembrane region" description="Helical" evidence="5">
    <location>
        <begin position="20"/>
        <end position="39"/>
    </location>
</feature>
<dbReference type="OrthoDB" id="9809733at2"/>
<gene>
    <name evidence="7" type="primary">resA</name>
    <name evidence="7" type="ORF">NSJP_1822</name>
</gene>
<evidence type="ECO:0000259" key="6">
    <source>
        <dbReference type="PROSITE" id="PS51352"/>
    </source>
</evidence>
<dbReference type="GO" id="GO:0017004">
    <property type="term" value="P:cytochrome complex assembly"/>
    <property type="evidence" value="ECO:0007669"/>
    <property type="project" value="UniProtKB-KW"/>
</dbReference>
<keyword evidence="5" id="KW-1133">Transmembrane helix</keyword>
<proteinExistence type="predicted"/>
<dbReference type="Proteomes" id="UP000192042">
    <property type="component" value="Chromosome I"/>
</dbReference>
<keyword evidence="8" id="KW-1185">Reference proteome</keyword>
<evidence type="ECO:0000256" key="1">
    <source>
        <dbReference type="ARBA" id="ARBA00004196"/>
    </source>
</evidence>
<dbReference type="SUPFAM" id="SSF52833">
    <property type="entry name" value="Thioredoxin-like"/>
    <property type="match status" value="1"/>
</dbReference>
<dbReference type="InterPro" id="IPR036249">
    <property type="entry name" value="Thioredoxin-like_sf"/>
</dbReference>
<dbReference type="InterPro" id="IPR050553">
    <property type="entry name" value="Thioredoxin_ResA/DsbE_sf"/>
</dbReference>
<keyword evidence="2" id="KW-0201">Cytochrome c-type biogenesis</keyword>
<comment type="subcellular location">
    <subcellularLocation>
        <location evidence="1">Cell envelope</location>
    </subcellularLocation>
</comment>
<dbReference type="STRING" id="1325564.NSJP_1822"/>
<dbReference type="Pfam" id="PF00578">
    <property type="entry name" value="AhpC-TSA"/>
    <property type="match status" value="1"/>
</dbReference>
<evidence type="ECO:0000256" key="4">
    <source>
        <dbReference type="ARBA" id="ARBA00023284"/>
    </source>
</evidence>
<keyword evidence="3" id="KW-1015">Disulfide bond</keyword>
<dbReference type="PANTHER" id="PTHR42852:SF6">
    <property type="entry name" value="THIOL:DISULFIDE INTERCHANGE PROTEIN DSBE"/>
    <property type="match status" value="1"/>
</dbReference>
<dbReference type="InterPro" id="IPR000866">
    <property type="entry name" value="AhpC/TSA"/>
</dbReference>
<evidence type="ECO:0000313" key="8">
    <source>
        <dbReference type="Proteomes" id="UP000192042"/>
    </source>
</evidence>
<feature type="domain" description="Thioredoxin" evidence="6">
    <location>
        <begin position="47"/>
        <end position="189"/>
    </location>
</feature>
<dbReference type="KEGG" id="nja:NSJP_1822"/>
<organism evidence="7 8">
    <name type="scientific">Nitrospira japonica</name>
    <dbReference type="NCBI Taxonomy" id="1325564"/>
    <lineage>
        <taxon>Bacteria</taxon>
        <taxon>Pseudomonadati</taxon>
        <taxon>Nitrospirota</taxon>
        <taxon>Nitrospiria</taxon>
        <taxon>Nitrospirales</taxon>
        <taxon>Nitrospiraceae</taxon>
        <taxon>Nitrospira</taxon>
    </lineage>
</organism>
<evidence type="ECO:0000256" key="5">
    <source>
        <dbReference type="SAM" id="Phobius"/>
    </source>
</evidence>
<evidence type="ECO:0000256" key="3">
    <source>
        <dbReference type="ARBA" id="ARBA00023157"/>
    </source>
</evidence>
<sequence length="207" mass="23014">MPLLDQSMPVSTSKPGPTRLLILIAGTVILVLTFAIVWLQSAKYEPLAVGKSAPDFALSDLNDKSYRLSDFRGKVVFLNFWATWCKPCREEMPSMEILNKNFEKDGLVILAVSIDRVTTTKEIPPFVKGLNLTFPVLIDSWGKTDKPYKRMGVPETFIIDQEGIIREIVIGPRDWTRLDSLQILTKLLNVTPKAATIGPAGLTIVKG</sequence>
<accession>A0A1W1I4R2</accession>
<keyword evidence="5" id="KW-0472">Membrane</keyword>
<dbReference type="GO" id="GO:0016209">
    <property type="term" value="F:antioxidant activity"/>
    <property type="evidence" value="ECO:0007669"/>
    <property type="project" value="InterPro"/>
</dbReference>
<dbReference type="AlphaFoldDB" id="A0A1W1I4R2"/>
<dbReference type="CDD" id="cd02966">
    <property type="entry name" value="TlpA_like_family"/>
    <property type="match status" value="1"/>
</dbReference>
<reference evidence="7 8" key="1">
    <citation type="submission" date="2017-03" db="EMBL/GenBank/DDBJ databases">
        <authorList>
            <person name="Afonso C.L."/>
            <person name="Miller P.J."/>
            <person name="Scott M.A."/>
            <person name="Spackman E."/>
            <person name="Goraichik I."/>
            <person name="Dimitrov K.M."/>
            <person name="Suarez D.L."/>
            <person name="Swayne D.E."/>
        </authorList>
    </citation>
    <scope>NUCLEOTIDE SEQUENCE [LARGE SCALE GENOMIC DNA]</scope>
    <source>
        <strain evidence="7">Genome sequencing of Nitrospira japonica strain NJ11</strain>
    </source>
</reference>
<evidence type="ECO:0000256" key="2">
    <source>
        <dbReference type="ARBA" id="ARBA00022748"/>
    </source>
</evidence>
<dbReference type="PANTHER" id="PTHR42852">
    <property type="entry name" value="THIOL:DISULFIDE INTERCHANGE PROTEIN DSBE"/>
    <property type="match status" value="1"/>
</dbReference>
<keyword evidence="5" id="KW-0812">Transmembrane</keyword>
<dbReference type="GO" id="GO:0016491">
    <property type="term" value="F:oxidoreductase activity"/>
    <property type="evidence" value="ECO:0007669"/>
    <property type="project" value="InterPro"/>
</dbReference>
<protein>
    <submittedName>
        <fullName evidence="7">Thiol-disulfide oxidoreductase ResA</fullName>
    </submittedName>
</protein>
<dbReference type="Gene3D" id="3.40.30.10">
    <property type="entry name" value="Glutaredoxin"/>
    <property type="match status" value="1"/>
</dbReference>
<dbReference type="InterPro" id="IPR013766">
    <property type="entry name" value="Thioredoxin_domain"/>
</dbReference>
<keyword evidence="4" id="KW-0676">Redox-active center</keyword>
<dbReference type="EMBL" id="LT828648">
    <property type="protein sequence ID" value="SLM47994.1"/>
    <property type="molecule type" value="Genomic_DNA"/>
</dbReference>